<name>A0A0L0CCH8_LUCCU</name>
<protein>
    <submittedName>
        <fullName evidence="2">Uncharacterized protein</fullName>
    </submittedName>
</protein>
<evidence type="ECO:0000313" key="2">
    <source>
        <dbReference type="EMBL" id="KNC29164.1"/>
    </source>
</evidence>
<keyword evidence="1" id="KW-0732">Signal</keyword>
<reference evidence="2 3" key="1">
    <citation type="journal article" date="2015" name="Nat. Commun.">
        <title>Lucilia cuprina genome unlocks parasitic fly biology to underpin future interventions.</title>
        <authorList>
            <person name="Anstead C.A."/>
            <person name="Korhonen P.K."/>
            <person name="Young N.D."/>
            <person name="Hall R.S."/>
            <person name="Jex A.R."/>
            <person name="Murali S.C."/>
            <person name="Hughes D.S."/>
            <person name="Lee S.F."/>
            <person name="Perry T."/>
            <person name="Stroehlein A.J."/>
            <person name="Ansell B.R."/>
            <person name="Breugelmans B."/>
            <person name="Hofmann A."/>
            <person name="Qu J."/>
            <person name="Dugan S."/>
            <person name="Lee S.L."/>
            <person name="Chao H."/>
            <person name="Dinh H."/>
            <person name="Han Y."/>
            <person name="Doddapaneni H.V."/>
            <person name="Worley K.C."/>
            <person name="Muzny D.M."/>
            <person name="Ioannidis P."/>
            <person name="Waterhouse R.M."/>
            <person name="Zdobnov E.M."/>
            <person name="James P.J."/>
            <person name="Bagnall N.H."/>
            <person name="Kotze A.C."/>
            <person name="Gibbs R.A."/>
            <person name="Richards S."/>
            <person name="Batterham P."/>
            <person name="Gasser R.B."/>
        </authorList>
    </citation>
    <scope>NUCLEOTIDE SEQUENCE [LARGE SCALE GENOMIC DNA]</scope>
    <source>
        <strain evidence="2 3">LS</strain>
        <tissue evidence="2">Full body</tissue>
    </source>
</reference>
<evidence type="ECO:0000256" key="1">
    <source>
        <dbReference type="SAM" id="SignalP"/>
    </source>
</evidence>
<gene>
    <name evidence="2" type="ORF">FF38_13631</name>
</gene>
<dbReference type="AlphaFoldDB" id="A0A0L0CCH8"/>
<feature type="chain" id="PRO_5005535877" evidence="1">
    <location>
        <begin position="20"/>
        <end position="41"/>
    </location>
</feature>
<sequence length="41" mass="4442">MQLIKLFLLVACIAAGVMASPDNYNAQDVYNSGHFQQGGKK</sequence>
<organism evidence="2 3">
    <name type="scientific">Lucilia cuprina</name>
    <name type="common">Green bottle fly</name>
    <name type="synonym">Australian sheep blowfly</name>
    <dbReference type="NCBI Taxonomy" id="7375"/>
    <lineage>
        <taxon>Eukaryota</taxon>
        <taxon>Metazoa</taxon>
        <taxon>Ecdysozoa</taxon>
        <taxon>Arthropoda</taxon>
        <taxon>Hexapoda</taxon>
        <taxon>Insecta</taxon>
        <taxon>Pterygota</taxon>
        <taxon>Neoptera</taxon>
        <taxon>Endopterygota</taxon>
        <taxon>Diptera</taxon>
        <taxon>Brachycera</taxon>
        <taxon>Muscomorpha</taxon>
        <taxon>Oestroidea</taxon>
        <taxon>Calliphoridae</taxon>
        <taxon>Luciliinae</taxon>
        <taxon>Lucilia</taxon>
    </lineage>
</organism>
<evidence type="ECO:0000313" key="3">
    <source>
        <dbReference type="Proteomes" id="UP000037069"/>
    </source>
</evidence>
<keyword evidence="3" id="KW-1185">Reference proteome</keyword>
<feature type="signal peptide" evidence="1">
    <location>
        <begin position="1"/>
        <end position="19"/>
    </location>
</feature>
<proteinExistence type="predicted"/>
<dbReference type="EMBL" id="JRES01000685">
    <property type="protein sequence ID" value="KNC29164.1"/>
    <property type="molecule type" value="Genomic_DNA"/>
</dbReference>
<comment type="caution">
    <text evidence="2">The sequence shown here is derived from an EMBL/GenBank/DDBJ whole genome shotgun (WGS) entry which is preliminary data.</text>
</comment>
<accession>A0A0L0CCH8</accession>
<dbReference type="Proteomes" id="UP000037069">
    <property type="component" value="Unassembled WGS sequence"/>
</dbReference>